<dbReference type="AlphaFoldDB" id="A0A6J7D1Q3"/>
<reference evidence="1" key="1">
    <citation type="submission" date="2020-05" db="EMBL/GenBank/DDBJ databases">
        <authorList>
            <person name="Chiriac C."/>
            <person name="Salcher M."/>
            <person name="Ghai R."/>
            <person name="Kavagutti S V."/>
        </authorList>
    </citation>
    <scope>NUCLEOTIDE SEQUENCE</scope>
</reference>
<evidence type="ECO:0000313" key="1">
    <source>
        <dbReference type="EMBL" id="CAB4864767.1"/>
    </source>
</evidence>
<dbReference type="EMBL" id="CAFBLS010000032">
    <property type="protein sequence ID" value="CAB4864767.1"/>
    <property type="molecule type" value="Genomic_DNA"/>
</dbReference>
<accession>A0A6J7D1Q3</accession>
<proteinExistence type="predicted"/>
<organism evidence="1">
    <name type="scientific">freshwater metagenome</name>
    <dbReference type="NCBI Taxonomy" id="449393"/>
    <lineage>
        <taxon>unclassified sequences</taxon>
        <taxon>metagenomes</taxon>
        <taxon>ecological metagenomes</taxon>
    </lineage>
</organism>
<protein>
    <submittedName>
        <fullName evidence="1">Unannotated protein</fullName>
    </submittedName>
</protein>
<sequence length="51" mass="5746">MNILNINSLFKRVDRPATPVADDWDSLRKSAQSASERAEIDAIFSRPPFVV</sequence>
<name>A0A6J7D1Q3_9ZZZZ</name>
<gene>
    <name evidence="1" type="ORF">UFOPK3402_00398</name>
</gene>